<keyword evidence="1" id="KW-0145">Chemotaxis</keyword>
<dbReference type="Gene3D" id="3.40.1550.10">
    <property type="entry name" value="CheC-like"/>
    <property type="match status" value="1"/>
</dbReference>
<evidence type="ECO:0000256" key="1">
    <source>
        <dbReference type="ARBA" id="ARBA00022500"/>
    </source>
</evidence>
<dbReference type="InterPro" id="IPR028051">
    <property type="entry name" value="CheX-like_dom"/>
</dbReference>
<evidence type="ECO:0000313" key="3">
    <source>
        <dbReference type="EMBL" id="MFD2841689.1"/>
    </source>
</evidence>
<accession>A0ABW5XLB5</accession>
<protein>
    <submittedName>
        <fullName evidence="3">Chemotaxis protein CheX</fullName>
    </submittedName>
</protein>
<sequence>MSQVAFQVSREQVLEITQEVFTAMLDQGETLTFERFEPVPDFADPLFAWVEMHADSEFGAFTGRAVVKTETETAHEITRSLLMLAPDEEVTEADLTDAFGEIANVVGGNVKALIDAVARLTLPQVGATPPAEDNAMFLQDLAIDWRGRVLVVSLWVLL</sequence>
<feature type="domain" description="Chemotaxis phosphatase CheX-like" evidence="2">
    <location>
        <begin position="59"/>
        <end position="125"/>
    </location>
</feature>
<keyword evidence="4" id="KW-1185">Reference proteome</keyword>
<dbReference type="RefSeq" id="WP_377467963.1">
    <property type="nucleotide sequence ID" value="NZ_JBHUOP010000008.1"/>
</dbReference>
<evidence type="ECO:0000313" key="4">
    <source>
        <dbReference type="Proteomes" id="UP001597391"/>
    </source>
</evidence>
<dbReference type="EMBL" id="JBHUOP010000008">
    <property type="protein sequence ID" value="MFD2841689.1"/>
    <property type="molecule type" value="Genomic_DNA"/>
</dbReference>
<dbReference type="InterPro" id="IPR028976">
    <property type="entry name" value="CheC-like_sf"/>
</dbReference>
<proteinExistence type="predicted"/>
<dbReference type="Proteomes" id="UP001597391">
    <property type="component" value="Unassembled WGS sequence"/>
</dbReference>
<dbReference type="Pfam" id="PF13690">
    <property type="entry name" value="CheX"/>
    <property type="match status" value="1"/>
</dbReference>
<comment type="caution">
    <text evidence="3">The sequence shown here is derived from an EMBL/GenBank/DDBJ whole genome shotgun (WGS) entry which is preliminary data.</text>
</comment>
<dbReference type="SUPFAM" id="SSF103039">
    <property type="entry name" value="CheC-like"/>
    <property type="match status" value="1"/>
</dbReference>
<organism evidence="3 4">
    <name type="scientific">Populibacterium corticicola</name>
    <dbReference type="NCBI Taxonomy" id="1812826"/>
    <lineage>
        <taxon>Bacteria</taxon>
        <taxon>Bacillati</taxon>
        <taxon>Actinomycetota</taxon>
        <taxon>Actinomycetes</taxon>
        <taxon>Micrococcales</taxon>
        <taxon>Jonesiaceae</taxon>
        <taxon>Populibacterium</taxon>
    </lineage>
</organism>
<gene>
    <name evidence="3" type="ORF">ACFSYH_14070</name>
</gene>
<name>A0ABW5XLB5_9MICO</name>
<reference evidence="4" key="1">
    <citation type="journal article" date="2019" name="Int. J. Syst. Evol. Microbiol.">
        <title>The Global Catalogue of Microorganisms (GCM) 10K type strain sequencing project: providing services to taxonomists for standard genome sequencing and annotation.</title>
        <authorList>
            <consortium name="The Broad Institute Genomics Platform"/>
            <consortium name="The Broad Institute Genome Sequencing Center for Infectious Disease"/>
            <person name="Wu L."/>
            <person name="Ma J."/>
        </authorList>
    </citation>
    <scope>NUCLEOTIDE SEQUENCE [LARGE SCALE GENOMIC DNA]</scope>
    <source>
        <strain evidence="4">KCTC 33576</strain>
    </source>
</reference>
<evidence type="ECO:0000259" key="2">
    <source>
        <dbReference type="Pfam" id="PF13690"/>
    </source>
</evidence>